<evidence type="ECO:0000313" key="4">
    <source>
        <dbReference type="Proteomes" id="UP001589748"/>
    </source>
</evidence>
<evidence type="ECO:0000259" key="2">
    <source>
        <dbReference type="Pfam" id="PF02481"/>
    </source>
</evidence>
<evidence type="ECO:0000313" key="3">
    <source>
        <dbReference type="EMBL" id="MFB9378127.1"/>
    </source>
</evidence>
<accession>A0ABV5LVL8</accession>
<name>A0ABV5LVL8_9ACTN</name>
<dbReference type="Pfam" id="PF02481">
    <property type="entry name" value="DNA_processg_A"/>
    <property type="match status" value="1"/>
</dbReference>
<comment type="similarity">
    <text evidence="1">Belongs to the DprA/Smf family.</text>
</comment>
<dbReference type="InterPro" id="IPR057666">
    <property type="entry name" value="DrpA_SLOG"/>
</dbReference>
<protein>
    <submittedName>
        <fullName evidence="3">DNA-processing protein DprA</fullName>
    </submittedName>
</protein>
<dbReference type="SUPFAM" id="SSF102405">
    <property type="entry name" value="MCP/YpsA-like"/>
    <property type="match status" value="1"/>
</dbReference>
<reference evidence="3 4" key="1">
    <citation type="submission" date="2024-09" db="EMBL/GenBank/DDBJ databases">
        <authorList>
            <person name="Sun Q."/>
            <person name="Mori K."/>
        </authorList>
    </citation>
    <scope>NUCLEOTIDE SEQUENCE [LARGE SCALE GENOMIC DNA]</scope>
    <source>
        <strain evidence="3 4">TISTR 1856</strain>
    </source>
</reference>
<dbReference type="Proteomes" id="UP001589748">
    <property type="component" value="Unassembled WGS sequence"/>
</dbReference>
<dbReference type="PANTHER" id="PTHR43022:SF1">
    <property type="entry name" value="PROTEIN SMF"/>
    <property type="match status" value="1"/>
</dbReference>
<dbReference type="Gene3D" id="3.40.50.450">
    <property type="match status" value="1"/>
</dbReference>
<comment type="caution">
    <text evidence="3">The sequence shown here is derived from an EMBL/GenBank/DDBJ whole genome shotgun (WGS) entry which is preliminary data.</text>
</comment>
<keyword evidence="4" id="KW-1185">Reference proteome</keyword>
<gene>
    <name evidence="3" type="primary">dprA</name>
    <name evidence="3" type="ORF">ACFFVI_14235</name>
</gene>
<sequence>MTPRDPGPLRSALDDERLARAAWSRLAEPGDAAAAALVAEVGASTALHGVLDGRGPQRWRSRLEVTDPEADLAAHERLGGRLLVPGDEEWPDGLQDLTPEVGDASSAMTRPFCLWVRGPLPVAETLRRSVSLVGTRAPTAYGSHVAAELGAGLSERGRAVVSGGAFGVDATVHRAALAVGGATVAVLACGVDRAYPAANSALLARLAEEGLVLGEAPPGTSPTRWRFLERNRIIAALSAGTVVVEAAWRSGALSTAERAERMSRVVGAVPGPVTSAASAGCHRLLRERGASLVTGTEDVLDLLGRVGEGAGPGREVERRPFDGLRREELQVAESLPRRRAAGVERIAQDAGLDVDHVHAVLGRLELAGIAVRSGTGYRLGTA</sequence>
<dbReference type="InterPro" id="IPR003488">
    <property type="entry name" value="DprA"/>
</dbReference>
<feature type="domain" description="Smf/DprA SLOG" evidence="2">
    <location>
        <begin position="82"/>
        <end position="302"/>
    </location>
</feature>
<dbReference type="RefSeq" id="WP_380137382.1">
    <property type="nucleotide sequence ID" value="NZ_JBHLUI010000008.1"/>
</dbReference>
<dbReference type="PANTHER" id="PTHR43022">
    <property type="entry name" value="PROTEIN SMF"/>
    <property type="match status" value="1"/>
</dbReference>
<organism evidence="3 4">
    <name type="scientific">Kineococcus gynurae</name>
    <dbReference type="NCBI Taxonomy" id="452979"/>
    <lineage>
        <taxon>Bacteria</taxon>
        <taxon>Bacillati</taxon>
        <taxon>Actinomycetota</taxon>
        <taxon>Actinomycetes</taxon>
        <taxon>Kineosporiales</taxon>
        <taxon>Kineosporiaceae</taxon>
        <taxon>Kineococcus</taxon>
    </lineage>
</organism>
<proteinExistence type="inferred from homology"/>
<dbReference type="EMBL" id="JBHMDM010000007">
    <property type="protein sequence ID" value="MFB9378127.1"/>
    <property type="molecule type" value="Genomic_DNA"/>
</dbReference>
<evidence type="ECO:0000256" key="1">
    <source>
        <dbReference type="ARBA" id="ARBA00006525"/>
    </source>
</evidence>
<dbReference type="NCBIfam" id="TIGR00732">
    <property type="entry name" value="dprA"/>
    <property type="match status" value="1"/>
</dbReference>